<evidence type="ECO:0000313" key="3">
    <source>
        <dbReference type="Proteomes" id="UP000002277"/>
    </source>
</evidence>
<accession>A0A2J8P554</accession>
<name>A0A2I3TAN9_PANTR</name>
<dbReference type="EMBL" id="AACZ04016570">
    <property type="status" value="NOT_ANNOTATED_CDS"/>
    <property type="molecule type" value="Genomic_DNA"/>
</dbReference>
<dbReference type="VGNC" id="VGNC:3066">
    <property type="gene designation" value="PLEKHA7"/>
</dbReference>
<accession>A0A2I3TAN9</accession>
<feature type="compositionally biased region" description="Polar residues" evidence="1">
    <location>
        <begin position="23"/>
        <end position="46"/>
    </location>
</feature>
<organism evidence="2 3">
    <name type="scientific">Pan troglodytes</name>
    <name type="common">Chimpanzee</name>
    <dbReference type="NCBI Taxonomy" id="9598"/>
    <lineage>
        <taxon>Eukaryota</taxon>
        <taxon>Metazoa</taxon>
        <taxon>Chordata</taxon>
        <taxon>Craniata</taxon>
        <taxon>Vertebrata</taxon>
        <taxon>Euteleostomi</taxon>
        <taxon>Mammalia</taxon>
        <taxon>Eutheria</taxon>
        <taxon>Euarchontoglires</taxon>
        <taxon>Primates</taxon>
        <taxon>Haplorrhini</taxon>
        <taxon>Catarrhini</taxon>
        <taxon>Hominidae</taxon>
        <taxon>Pan</taxon>
    </lineage>
</organism>
<evidence type="ECO:0000313" key="4">
    <source>
        <dbReference type="VGNC" id="VGNC:3066"/>
    </source>
</evidence>
<dbReference type="Bgee" id="ENSPTRG00000003396">
    <property type="expression patterns" value="Expressed in adult mammalian kidney and 20 other cell types or tissues"/>
</dbReference>
<keyword evidence="3" id="KW-1185">Reference proteome</keyword>
<reference evidence="2" key="3">
    <citation type="submission" date="2025-09" db="UniProtKB">
        <authorList>
            <consortium name="Ensembl"/>
        </authorList>
    </citation>
    <scope>IDENTIFICATION</scope>
</reference>
<dbReference type="AlphaFoldDB" id="A0A2I3TAN9"/>
<feature type="region of interest" description="Disordered" evidence="1">
    <location>
        <begin position="1"/>
        <end position="77"/>
    </location>
</feature>
<feature type="compositionally biased region" description="Low complexity" evidence="1">
    <location>
        <begin position="1"/>
        <end position="12"/>
    </location>
</feature>
<feature type="compositionally biased region" description="Polar residues" evidence="1">
    <location>
        <begin position="67"/>
        <end position="77"/>
    </location>
</feature>
<evidence type="ECO:0000256" key="1">
    <source>
        <dbReference type="SAM" id="MobiDB-lite"/>
    </source>
</evidence>
<gene>
    <name evidence="2 4" type="primary">PLEKHA7</name>
</gene>
<dbReference type="Ensembl" id="ENSPTRT00000096670.1">
    <property type="protein sequence ID" value="ENSPTRP00000086307.1"/>
    <property type="gene ID" value="ENSPTRG00000003396.6"/>
</dbReference>
<dbReference type="Proteomes" id="UP000002277">
    <property type="component" value="Chromosome 11"/>
</dbReference>
<proteinExistence type="predicted"/>
<evidence type="ECO:0000313" key="2">
    <source>
        <dbReference type="Ensembl" id="ENSPTRP00000086307.1"/>
    </source>
</evidence>
<sequence>MAASSSSMTSSAERPGCTRAPGSPSTRGPRQGSSSRPPLLPTSHSGGVSMPKAARRPSLDLRVPWSACTQGITSEAR</sequence>
<reference evidence="2" key="2">
    <citation type="submission" date="2025-08" db="UniProtKB">
        <authorList>
            <consortium name="Ensembl"/>
        </authorList>
    </citation>
    <scope>IDENTIFICATION</scope>
</reference>
<protein>
    <submittedName>
        <fullName evidence="2">Pleckstrin homology domain containing A7</fullName>
    </submittedName>
</protein>
<dbReference type="GeneTree" id="ENSGT00940000155817"/>
<reference evidence="2 3" key="1">
    <citation type="journal article" date="2005" name="Nature">
        <title>Initial sequence of the chimpanzee genome and comparison with the human genome.</title>
        <authorList>
            <consortium name="Chimpanzee sequencing and analysis consortium"/>
        </authorList>
    </citation>
    <scope>NUCLEOTIDE SEQUENCE [LARGE SCALE GENOMIC DNA]</scope>
</reference>